<accession>A0A8J6E3Q4</accession>
<dbReference type="AlphaFoldDB" id="A0A8J6E3Q4"/>
<feature type="transmembrane region" description="Helical" evidence="1">
    <location>
        <begin position="6"/>
        <end position="23"/>
    </location>
</feature>
<reference evidence="2" key="1">
    <citation type="thesis" date="2020" institute="ProQuest LLC" country="789 East Eisenhower Parkway, Ann Arbor, MI, USA">
        <title>Comparative Genomics and Chromosome Evolution.</title>
        <authorList>
            <person name="Mudd A.B."/>
        </authorList>
    </citation>
    <scope>NUCLEOTIDE SEQUENCE</scope>
    <source>
        <strain evidence="2">HN-11 Male</strain>
        <tissue evidence="2">Kidney and liver</tissue>
    </source>
</reference>
<keyword evidence="1" id="KW-1133">Transmembrane helix</keyword>
<proteinExistence type="predicted"/>
<sequence length="84" mass="9818">MCILGTVLWTYILGWMFIISHIYQPDQLSIALPDWLMANRHEQRQNSSSPLHYCGCYGHTLICMVVGQNIPSNRSVLDYFQLWE</sequence>
<evidence type="ECO:0000313" key="3">
    <source>
        <dbReference type="Proteomes" id="UP000770717"/>
    </source>
</evidence>
<name>A0A8J6E3Q4_ELECQ</name>
<keyword evidence="1" id="KW-0472">Membrane</keyword>
<keyword evidence="1" id="KW-0812">Transmembrane</keyword>
<dbReference type="EMBL" id="WNTK01019436">
    <property type="protein sequence ID" value="KAG9461575.1"/>
    <property type="molecule type" value="Genomic_DNA"/>
</dbReference>
<keyword evidence="3" id="KW-1185">Reference proteome</keyword>
<evidence type="ECO:0000256" key="1">
    <source>
        <dbReference type="SAM" id="Phobius"/>
    </source>
</evidence>
<protein>
    <submittedName>
        <fullName evidence="2">Uncharacterized protein</fullName>
    </submittedName>
</protein>
<organism evidence="2 3">
    <name type="scientific">Eleutherodactylus coqui</name>
    <name type="common">Puerto Rican coqui</name>
    <dbReference type="NCBI Taxonomy" id="57060"/>
    <lineage>
        <taxon>Eukaryota</taxon>
        <taxon>Metazoa</taxon>
        <taxon>Chordata</taxon>
        <taxon>Craniata</taxon>
        <taxon>Vertebrata</taxon>
        <taxon>Euteleostomi</taxon>
        <taxon>Amphibia</taxon>
        <taxon>Batrachia</taxon>
        <taxon>Anura</taxon>
        <taxon>Neobatrachia</taxon>
        <taxon>Hyloidea</taxon>
        <taxon>Eleutherodactylidae</taxon>
        <taxon>Eleutherodactylinae</taxon>
        <taxon>Eleutherodactylus</taxon>
        <taxon>Eleutherodactylus</taxon>
    </lineage>
</organism>
<dbReference type="Proteomes" id="UP000770717">
    <property type="component" value="Unassembled WGS sequence"/>
</dbReference>
<evidence type="ECO:0000313" key="2">
    <source>
        <dbReference type="EMBL" id="KAG9461575.1"/>
    </source>
</evidence>
<gene>
    <name evidence="2" type="ORF">GDO78_016374</name>
</gene>
<comment type="caution">
    <text evidence="2">The sequence shown here is derived from an EMBL/GenBank/DDBJ whole genome shotgun (WGS) entry which is preliminary data.</text>
</comment>